<dbReference type="AlphaFoldDB" id="A0A9N9JAJ0"/>
<accession>A0A9N9JAJ0</accession>
<comment type="caution">
    <text evidence="2">The sequence shown here is derived from an EMBL/GenBank/DDBJ whole genome shotgun (WGS) entry which is preliminary data.</text>
</comment>
<evidence type="ECO:0000313" key="3">
    <source>
        <dbReference type="Proteomes" id="UP000789570"/>
    </source>
</evidence>
<keyword evidence="1" id="KW-0175">Coiled coil</keyword>
<sequence length="141" mass="16389">ITLVRRDNVERKVTISLESSEVEKKTLVIYKNFIEKLNEINGENEKIRKQRKSRISKNPLSKSMAEVVRGELENLKKQNKELYKLKIQELKLGFAELNNELDKLKTGYPEFESALEEIVQESLKMVPEEERDEVGGVKPTN</sequence>
<organism evidence="2 3">
    <name type="scientific">Funneliformis caledonium</name>
    <dbReference type="NCBI Taxonomy" id="1117310"/>
    <lineage>
        <taxon>Eukaryota</taxon>
        <taxon>Fungi</taxon>
        <taxon>Fungi incertae sedis</taxon>
        <taxon>Mucoromycota</taxon>
        <taxon>Glomeromycotina</taxon>
        <taxon>Glomeromycetes</taxon>
        <taxon>Glomerales</taxon>
        <taxon>Glomeraceae</taxon>
        <taxon>Funneliformis</taxon>
    </lineage>
</organism>
<feature type="non-terminal residue" evidence="2">
    <location>
        <position position="141"/>
    </location>
</feature>
<reference evidence="2" key="1">
    <citation type="submission" date="2021-06" db="EMBL/GenBank/DDBJ databases">
        <authorList>
            <person name="Kallberg Y."/>
            <person name="Tangrot J."/>
            <person name="Rosling A."/>
        </authorList>
    </citation>
    <scope>NUCLEOTIDE SEQUENCE</scope>
    <source>
        <strain evidence="2">UK204</strain>
    </source>
</reference>
<dbReference type="OrthoDB" id="10516427at2759"/>
<dbReference type="Proteomes" id="UP000789570">
    <property type="component" value="Unassembled WGS sequence"/>
</dbReference>
<name>A0A9N9JAJ0_9GLOM</name>
<keyword evidence="3" id="KW-1185">Reference proteome</keyword>
<gene>
    <name evidence="2" type="ORF">FCALED_LOCUS17577</name>
</gene>
<feature type="coiled-coil region" evidence="1">
    <location>
        <begin position="30"/>
        <end position="107"/>
    </location>
</feature>
<protein>
    <submittedName>
        <fullName evidence="2">1826_t:CDS:1</fullName>
    </submittedName>
</protein>
<evidence type="ECO:0000313" key="2">
    <source>
        <dbReference type="EMBL" id="CAG8771723.1"/>
    </source>
</evidence>
<proteinExistence type="predicted"/>
<evidence type="ECO:0000256" key="1">
    <source>
        <dbReference type="SAM" id="Coils"/>
    </source>
</evidence>
<dbReference type="EMBL" id="CAJVPQ010027732">
    <property type="protein sequence ID" value="CAG8771723.1"/>
    <property type="molecule type" value="Genomic_DNA"/>
</dbReference>